<proteinExistence type="inferred from homology"/>
<gene>
    <name evidence="10" type="ORF">XI38_04270</name>
</gene>
<dbReference type="SUPFAM" id="SSF117856">
    <property type="entry name" value="AF0104/ALDC/Ptd012-like"/>
    <property type="match status" value="1"/>
</dbReference>
<evidence type="ECO:0000313" key="10">
    <source>
        <dbReference type="EMBL" id="KOS11754.1"/>
    </source>
</evidence>
<name>A0A0M8MPL7_9MICO</name>
<reference evidence="10" key="1">
    <citation type="submission" date="2015-04" db="EMBL/GenBank/DDBJ databases">
        <title>Complete genome sequence of Microbacterium chocolatum SIT 101, a bacterium enantioselectively hydrolyzing mesomeric diesters.</title>
        <authorList>
            <person name="Li X."/>
            <person name="Xu Y."/>
        </authorList>
    </citation>
    <scope>NUCLEOTIDE SEQUENCE [LARGE SCALE GENOMIC DNA]</scope>
    <source>
        <strain evidence="10">SIT 101</strain>
    </source>
</reference>
<dbReference type="GO" id="GO:0045151">
    <property type="term" value="P:acetoin biosynthetic process"/>
    <property type="evidence" value="ECO:0007669"/>
    <property type="project" value="UniProtKB-UniRule"/>
</dbReference>
<comment type="similarity">
    <text evidence="3 9">Belongs to the alpha-acetolactate decarboxylase family.</text>
</comment>
<dbReference type="PANTHER" id="PTHR35524:SF1">
    <property type="entry name" value="ALPHA-ACETOLACTATE DECARBOXYLASE"/>
    <property type="match status" value="1"/>
</dbReference>
<keyword evidence="7 9" id="KW-0005">Acetoin biosynthesis</keyword>
<dbReference type="OrthoDB" id="8612680at2"/>
<dbReference type="EC" id="4.1.1.5" evidence="4 9"/>
<comment type="catalytic activity">
    <reaction evidence="1 9">
        <text>(2S)-2-acetolactate + H(+) = (R)-acetoin + CO2</text>
        <dbReference type="Rhea" id="RHEA:21580"/>
        <dbReference type="ChEBI" id="CHEBI:15378"/>
        <dbReference type="ChEBI" id="CHEBI:15686"/>
        <dbReference type="ChEBI" id="CHEBI:16526"/>
        <dbReference type="ChEBI" id="CHEBI:58476"/>
        <dbReference type="EC" id="4.1.1.5"/>
    </reaction>
</comment>
<evidence type="ECO:0000256" key="7">
    <source>
        <dbReference type="ARBA" id="ARBA00023061"/>
    </source>
</evidence>
<evidence type="ECO:0000256" key="9">
    <source>
        <dbReference type="PIRNR" id="PIRNR001332"/>
    </source>
</evidence>
<dbReference type="InterPro" id="IPR005128">
    <property type="entry name" value="Acetolactate_a_deCO2ase"/>
</dbReference>
<keyword evidence="6 9" id="KW-0210">Decarboxylase</keyword>
<accession>A0A0M8MPL7</accession>
<organism evidence="10 11">
    <name type="scientific">Microbacterium aurantiacum</name>
    <dbReference type="NCBI Taxonomy" id="162393"/>
    <lineage>
        <taxon>Bacteria</taxon>
        <taxon>Bacillati</taxon>
        <taxon>Actinomycetota</taxon>
        <taxon>Actinomycetes</taxon>
        <taxon>Micrococcales</taxon>
        <taxon>Microbacteriaceae</taxon>
        <taxon>Microbacterium</taxon>
    </lineage>
</organism>
<evidence type="ECO:0000256" key="2">
    <source>
        <dbReference type="ARBA" id="ARBA00005170"/>
    </source>
</evidence>
<evidence type="ECO:0000256" key="3">
    <source>
        <dbReference type="ARBA" id="ARBA00007106"/>
    </source>
</evidence>
<dbReference type="PANTHER" id="PTHR35524">
    <property type="entry name" value="ALPHA-ACETOLACTATE DECARBOXYLASE"/>
    <property type="match status" value="1"/>
</dbReference>
<dbReference type="EMBL" id="LAVO01000003">
    <property type="protein sequence ID" value="KOS11754.1"/>
    <property type="molecule type" value="Genomic_DNA"/>
</dbReference>
<dbReference type="KEGG" id="mcw:A8L33_01935"/>
<keyword evidence="8 9" id="KW-0456">Lyase</keyword>
<evidence type="ECO:0000256" key="4">
    <source>
        <dbReference type="ARBA" id="ARBA00013204"/>
    </source>
</evidence>
<dbReference type="Pfam" id="PF03306">
    <property type="entry name" value="AAL_decarboxy"/>
    <property type="match status" value="1"/>
</dbReference>
<evidence type="ECO:0000256" key="1">
    <source>
        <dbReference type="ARBA" id="ARBA00001784"/>
    </source>
</evidence>
<keyword evidence="11" id="KW-1185">Reference proteome</keyword>
<evidence type="ECO:0000256" key="6">
    <source>
        <dbReference type="ARBA" id="ARBA00022793"/>
    </source>
</evidence>
<dbReference type="Gene3D" id="3.30.1330.80">
    <property type="entry name" value="Hypothetical protein, similar to alpha- acetolactate decarboxylase, domain 2"/>
    <property type="match status" value="2"/>
</dbReference>
<sequence>METARHTFHQTSVIAALLDGVLDGDTTVGSLRERGDFGLGTFDALDGEMVLLDGTCFRLREDGSAEEATDAARTPFAVVTRFVAHRELEVTAPTTRAELTARIDATLGSTNYLYAVRVDGTFSRVRVRAVAAQQHPYPRLDEVTEHESIAEFADAEGTVVGFRTPAFERGVSVPGYHAHFLGADRTGGGHIQDYVLERGRVAVCIGTDLHLELPRTAAFAGADLDPVDLDSRVTAAES</sequence>
<dbReference type="AlphaFoldDB" id="A0A0M8MPL7"/>
<dbReference type="CDD" id="cd17299">
    <property type="entry name" value="acetolactate_decarboxylase"/>
    <property type="match status" value="1"/>
</dbReference>
<dbReference type="NCBIfam" id="TIGR01252">
    <property type="entry name" value="acetolac_decarb"/>
    <property type="match status" value="1"/>
</dbReference>
<dbReference type="UniPathway" id="UPA00626">
    <property type="reaction ID" value="UER00678"/>
</dbReference>
<comment type="pathway">
    <text evidence="2 9">Polyol metabolism; (R,R)-butane-2,3-diol biosynthesis; (R,R)-butane-2,3-diol from pyruvate: step 2/3.</text>
</comment>
<evidence type="ECO:0000313" key="11">
    <source>
        <dbReference type="Proteomes" id="UP000037737"/>
    </source>
</evidence>
<dbReference type="PATRIC" id="fig|84292.3.peg.886"/>
<protein>
    <recommendedName>
        <fullName evidence="5 9">Alpha-acetolactate decarboxylase</fullName>
        <ecNumber evidence="4 9">4.1.1.5</ecNumber>
    </recommendedName>
</protein>
<evidence type="ECO:0000256" key="5">
    <source>
        <dbReference type="ARBA" id="ARBA00020164"/>
    </source>
</evidence>
<evidence type="ECO:0000256" key="8">
    <source>
        <dbReference type="ARBA" id="ARBA00023239"/>
    </source>
</evidence>
<dbReference type="PIRSF" id="PIRSF001332">
    <property type="entry name" value="Acetolac_decarb"/>
    <property type="match status" value="1"/>
</dbReference>
<dbReference type="Proteomes" id="UP000037737">
    <property type="component" value="Unassembled WGS sequence"/>
</dbReference>
<dbReference type="GO" id="GO:0047605">
    <property type="term" value="F:acetolactate decarboxylase activity"/>
    <property type="evidence" value="ECO:0007669"/>
    <property type="project" value="UniProtKB-UniRule"/>
</dbReference>
<comment type="caution">
    <text evidence="10">The sequence shown here is derived from an EMBL/GenBank/DDBJ whole genome shotgun (WGS) entry which is preliminary data.</text>
</comment>